<dbReference type="HOGENOM" id="CLU_2081516_0_0_6"/>
<reference evidence="1 2" key="1">
    <citation type="journal article" date="2005" name="Nucleic Acids Res.">
        <title>Genomic blueprint of Hahella chejuensis, a marine microbe producing an algicidal agent.</title>
        <authorList>
            <person name="Jeong H."/>
            <person name="Yim J.H."/>
            <person name="Lee C."/>
            <person name="Choi S.-H."/>
            <person name="Park Y.K."/>
            <person name="Yoon S.H."/>
            <person name="Hur C.-G."/>
            <person name="Kang H.-Y."/>
            <person name="Kim D."/>
            <person name="Lee H.H."/>
            <person name="Park K.H."/>
            <person name="Park S.-H."/>
            <person name="Park H.-S."/>
            <person name="Lee H.K."/>
            <person name="Oh T.K."/>
            <person name="Kim J.F."/>
        </authorList>
    </citation>
    <scope>NUCLEOTIDE SEQUENCE [LARGE SCALE GENOMIC DNA]</scope>
    <source>
        <strain evidence="1 2">KCTC 2396</strain>
    </source>
</reference>
<proteinExistence type="predicted"/>
<dbReference type="RefSeq" id="WP_011397838.1">
    <property type="nucleotide sequence ID" value="NC_007645.1"/>
</dbReference>
<dbReference type="Proteomes" id="UP000000238">
    <property type="component" value="Chromosome"/>
</dbReference>
<name>Q2SF03_HAHCH</name>
<evidence type="ECO:0000313" key="2">
    <source>
        <dbReference type="Proteomes" id="UP000000238"/>
    </source>
</evidence>
<dbReference type="EMBL" id="CP000155">
    <property type="protein sequence ID" value="ABC30771.1"/>
    <property type="molecule type" value="Genomic_DNA"/>
</dbReference>
<protein>
    <submittedName>
        <fullName evidence="1">Uncharacterized protein</fullName>
    </submittedName>
</protein>
<gene>
    <name evidence="1" type="ordered locus">HCH_04056</name>
</gene>
<organism evidence="1 2">
    <name type="scientific">Hahella chejuensis (strain KCTC 2396)</name>
    <dbReference type="NCBI Taxonomy" id="349521"/>
    <lineage>
        <taxon>Bacteria</taxon>
        <taxon>Pseudomonadati</taxon>
        <taxon>Pseudomonadota</taxon>
        <taxon>Gammaproteobacteria</taxon>
        <taxon>Oceanospirillales</taxon>
        <taxon>Hahellaceae</taxon>
        <taxon>Hahella</taxon>
    </lineage>
</organism>
<dbReference type="AlphaFoldDB" id="Q2SF03"/>
<evidence type="ECO:0000313" key="1">
    <source>
        <dbReference type="EMBL" id="ABC30771.1"/>
    </source>
</evidence>
<dbReference type="OrthoDB" id="9873961at2"/>
<dbReference type="KEGG" id="hch:HCH_04056"/>
<accession>Q2SF03</accession>
<sequence length="117" mass="13705">MIKSFITKLTVANTEQFTAFTPSEERSRLSAYLYIMSGKIIETAGRHNQISIAKKAVELHRWYGMALNNADISAMQQFIEQQMASNDYPENSLFRKWATYYYKHFNITEPQEDIPQR</sequence>
<keyword evidence="2" id="KW-1185">Reference proteome</keyword>